<dbReference type="PROSITE" id="PS50043">
    <property type="entry name" value="HTH_LUXR_2"/>
    <property type="match status" value="1"/>
</dbReference>
<evidence type="ECO:0000313" key="5">
    <source>
        <dbReference type="EMBL" id="MDM5130041.1"/>
    </source>
</evidence>
<dbReference type="RefSeq" id="WP_290040901.1">
    <property type="nucleotide sequence ID" value="NZ_JAOPLU010000001.1"/>
</dbReference>
<dbReference type="Proteomes" id="UP001168109">
    <property type="component" value="Unassembled WGS sequence"/>
</dbReference>
<evidence type="ECO:0000256" key="1">
    <source>
        <dbReference type="ARBA" id="ARBA00023015"/>
    </source>
</evidence>
<evidence type="ECO:0000256" key="3">
    <source>
        <dbReference type="ARBA" id="ARBA00023163"/>
    </source>
</evidence>
<dbReference type="PANTHER" id="PTHR44688">
    <property type="entry name" value="DNA-BINDING TRANSCRIPTIONAL ACTIVATOR DEVR_DOSR"/>
    <property type="match status" value="1"/>
</dbReference>
<dbReference type="InterPro" id="IPR016032">
    <property type="entry name" value="Sig_transdc_resp-reg_C-effctor"/>
</dbReference>
<keyword evidence="6" id="KW-1185">Reference proteome</keyword>
<dbReference type="InterPro" id="IPR000792">
    <property type="entry name" value="Tscrpt_reg_LuxR_C"/>
</dbReference>
<keyword evidence="3" id="KW-0804">Transcription</keyword>
<proteinExistence type="predicted"/>
<keyword evidence="2" id="KW-0238">DNA-binding</keyword>
<evidence type="ECO:0000313" key="6">
    <source>
        <dbReference type="Proteomes" id="UP001168109"/>
    </source>
</evidence>
<dbReference type="EMBL" id="JAOPLU010000001">
    <property type="protein sequence ID" value="MDM5130041.1"/>
    <property type="molecule type" value="Genomic_DNA"/>
</dbReference>
<dbReference type="SUPFAM" id="SSF75516">
    <property type="entry name" value="Pheromone-binding domain of LuxR-like quorum-sensing transcription factors"/>
    <property type="match status" value="1"/>
</dbReference>
<dbReference type="Pfam" id="PF03472">
    <property type="entry name" value="Autoind_bind"/>
    <property type="match status" value="1"/>
</dbReference>
<evidence type="ECO:0000256" key="2">
    <source>
        <dbReference type="ARBA" id="ARBA00023125"/>
    </source>
</evidence>
<accession>A0ABT7Q7X3</accession>
<dbReference type="InterPro" id="IPR005143">
    <property type="entry name" value="TF_LuxR_autoind-bd_dom"/>
</dbReference>
<evidence type="ECO:0000259" key="4">
    <source>
        <dbReference type="PROSITE" id="PS50043"/>
    </source>
</evidence>
<gene>
    <name evidence="5" type="ORF">OB962_03355</name>
</gene>
<sequence>MDVTKFIETFNQTNTEVELNHALMAFAQAMGFNQYRFALMVPQSLTRPKAIIFSRCNESWVNRYGKENMLSRDPVIYLAMQRLLPIYWQDLHLEPILPDGALALMAEAKACGLHDGVSFPFRGAGGESGILSFITEDDGLDIKMASPILRWVTDYIFNAGIRVVSSTDRTPALSAREVECLFWASEGKTAEEMGEILSLSARTVNYHIREAVQKTNSVNRYQAIAKAAMGGLLRPDLTLVKIEDYL</sequence>
<dbReference type="Gene3D" id="3.30.450.80">
    <property type="entry name" value="Transcription factor LuxR-like, autoinducer-binding domain"/>
    <property type="match status" value="1"/>
</dbReference>
<organism evidence="5 6">
    <name type="scientific">Aeromonas piscicola</name>
    <dbReference type="NCBI Taxonomy" id="600645"/>
    <lineage>
        <taxon>Bacteria</taxon>
        <taxon>Pseudomonadati</taxon>
        <taxon>Pseudomonadota</taxon>
        <taxon>Gammaproteobacteria</taxon>
        <taxon>Aeromonadales</taxon>
        <taxon>Aeromonadaceae</taxon>
        <taxon>Aeromonas</taxon>
    </lineage>
</organism>
<protein>
    <submittedName>
        <fullName evidence="5">LuxR family transcriptional regulator</fullName>
    </submittedName>
</protein>
<dbReference type="PANTHER" id="PTHR44688:SF16">
    <property type="entry name" value="DNA-BINDING TRANSCRIPTIONAL ACTIVATOR DEVR_DOSR"/>
    <property type="match status" value="1"/>
</dbReference>
<name>A0ABT7Q7X3_9GAMM</name>
<dbReference type="CDD" id="cd06170">
    <property type="entry name" value="LuxR_C_like"/>
    <property type="match status" value="1"/>
</dbReference>
<comment type="caution">
    <text evidence="5">The sequence shown here is derived from an EMBL/GenBank/DDBJ whole genome shotgun (WGS) entry which is preliminary data.</text>
</comment>
<reference evidence="5" key="1">
    <citation type="submission" date="2024-05" db="EMBL/GenBank/DDBJ databases">
        <title>WGS of Aeromonas isolates.</title>
        <authorList>
            <person name="Lee H."/>
        </authorList>
    </citation>
    <scope>NUCLEOTIDE SEQUENCE</scope>
    <source>
        <strain evidence="5">LP308</strain>
    </source>
</reference>
<dbReference type="SUPFAM" id="SSF46894">
    <property type="entry name" value="C-terminal effector domain of the bipartite response regulators"/>
    <property type="match status" value="1"/>
</dbReference>
<dbReference type="Gene3D" id="1.10.10.10">
    <property type="entry name" value="Winged helix-like DNA-binding domain superfamily/Winged helix DNA-binding domain"/>
    <property type="match status" value="1"/>
</dbReference>
<keyword evidence="1" id="KW-0805">Transcription regulation</keyword>
<dbReference type="PRINTS" id="PR00038">
    <property type="entry name" value="HTHLUXR"/>
</dbReference>
<dbReference type="SMART" id="SM00421">
    <property type="entry name" value="HTH_LUXR"/>
    <property type="match status" value="1"/>
</dbReference>
<dbReference type="Pfam" id="PF00196">
    <property type="entry name" value="GerE"/>
    <property type="match status" value="1"/>
</dbReference>
<feature type="domain" description="HTH luxR-type" evidence="4">
    <location>
        <begin position="166"/>
        <end position="231"/>
    </location>
</feature>
<dbReference type="InterPro" id="IPR036693">
    <property type="entry name" value="TF_LuxR_autoind-bd_dom_sf"/>
</dbReference>
<dbReference type="InterPro" id="IPR036388">
    <property type="entry name" value="WH-like_DNA-bd_sf"/>
</dbReference>